<gene>
    <name evidence="1" type="ORF">COO91_03929</name>
</gene>
<sequence>MPDENRLEEKFLSQEAERRVSEKLDTVEEIEIDVQTDLLKIVQGQADGVSVTGQGLVIQEGLRVQEIKLQTESIAINPFSAIFGQIELNEPVNAIARIIVTEVDINHALTSDLIRTQMQNLQLDVDGDIVSFEPQKIQVFLPGDGKIECRGKVLLKEMGKTRPFAYTAILRPRTNLQPAMLESFNCTEGEGISIELVTAFMHKAKELMSLPYLKWEDIAFSIKDIKVEIGSLILLVETQVKQIPSSLTILSP</sequence>
<dbReference type="OrthoDB" id="420681at2"/>
<evidence type="ECO:0000313" key="2">
    <source>
        <dbReference type="Proteomes" id="UP000232003"/>
    </source>
</evidence>
<dbReference type="Pfam" id="PF11209">
    <property type="entry name" value="LmeA"/>
    <property type="match status" value="1"/>
</dbReference>
<accession>A0A2K8ST47</accession>
<evidence type="ECO:0000313" key="1">
    <source>
        <dbReference type="EMBL" id="AUB37975.1"/>
    </source>
</evidence>
<dbReference type="AlphaFoldDB" id="A0A2K8ST47"/>
<dbReference type="EMBL" id="CP024785">
    <property type="protein sequence ID" value="AUB37975.1"/>
    <property type="molecule type" value="Genomic_DNA"/>
</dbReference>
<organism evidence="1 2">
    <name type="scientific">Nostoc flagelliforme CCNUN1</name>
    <dbReference type="NCBI Taxonomy" id="2038116"/>
    <lineage>
        <taxon>Bacteria</taxon>
        <taxon>Bacillati</taxon>
        <taxon>Cyanobacteriota</taxon>
        <taxon>Cyanophyceae</taxon>
        <taxon>Nostocales</taxon>
        <taxon>Nostocaceae</taxon>
        <taxon>Nostoc</taxon>
    </lineage>
</organism>
<dbReference type="Proteomes" id="UP000232003">
    <property type="component" value="Chromosome"/>
</dbReference>
<reference evidence="1 2" key="1">
    <citation type="submission" date="2017-11" db="EMBL/GenBank/DDBJ databases">
        <title>Complete genome of a free-living desiccation-tolerant cyanobacterium and its photosynthetic adaptation to extreme terrestrial habitat.</title>
        <authorList>
            <person name="Shang J."/>
        </authorList>
    </citation>
    <scope>NUCLEOTIDE SEQUENCE [LARGE SCALE GENOMIC DNA]</scope>
    <source>
        <strain evidence="1 2">CCNUN1</strain>
    </source>
</reference>
<protein>
    <recommendedName>
        <fullName evidence="3">DUF2993 domain-containing protein</fullName>
    </recommendedName>
</protein>
<name>A0A2K8ST47_9NOSO</name>
<evidence type="ECO:0008006" key="3">
    <source>
        <dbReference type="Google" id="ProtNLM"/>
    </source>
</evidence>
<dbReference type="InterPro" id="IPR021373">
    <property type="entry name" value="DUF2993"/>
</dbReference>
<dbReference type="RefSeq" id="WP_100899448.1">
    <property type="nucleotide sequence ID" value="NZ_CAWNNC010000001.1"/>
</dbReference>
<keyword evidence="2" id="KW-1185">Reference proteome</keyword>
<proteinExistence type="predicted"/>
<dbReference type="KEGG" id="nfl:COO91_03929"/>